<gene>
    <name evidence="2" type="ORF">PCC79_00725</name>
</gene>
<reference evidence="2 3" key="1">
    <citation type="journal article" date="2023" name="Environ Microbiome">
        <title>A coral-associated actinobacterium mitigates coral bleaching under heat stress.</title>
        <authorList>
            <person name="Li J."/>
            <person name="Zou Y."/>
            <person name="Li Q."/>
            <person name="Zhang J."/>
            <person name="Bourne D.G."/>
            <person name="Lyu Y."/>
            <person name="Liu C."/>
            <person name="Zhang S."/>
        </authorList>
    </citation>
    <scope>NUCLEOTIDE SEQUENCE [LARGE SCALE GENOMIC DNA]</scope>
    <source>
        <strain evidence="2 3">SCSIO 13291</strain>
    </source>
</reference>
<evidence type="ECO:0000313" key="2">
    <source>
        <dbReference type="EMBL" id="WZW98764.1"/>
    </source>
</evidence>
<protein>
    <submittedName>
        <fullName evidence="2">Uncharacterized protein</fullName>
    </submittedName>
</protein>
<organism evidence="2 3">
    <name type="scientific">Propioniciclava soli</name>
    <dbReference type="NCBI Taxonomy" id="2775081"/>
    <lineage>
        <taxon>Bacteria</taxon>
        <taxon>Bacillati</taxon>
        <taxon>Actinomycetota</taxon>
        <taxon>Actinomycetes</taxon>
        <taxon>Propionibacteriales</taxon>
        <taxon>Propionibacteriaceae</taxon>
        <taxon>Propioniciclava</taxon>
    </lineage>
</organism>
<proteinExistence type="predicted"/>
<dbReference type="EMBL" id="CP115965">
    <property type="protein sequence ID" value="WZW98764.1"/>
    <property type="molecule type" value="Genomic_DNA"/>
</dbReference>
<feature type="chain" id="PRO_5046489184" evidence="1">
    <location>
        <begin position="29"/>
        <end position="112"/>
    </location>
</feature>
<dbReference type="Proteomes" id="UP001434337">
    <property type="component" value="Chromosome"/>
</dbReference>
<keyword evidence="3" id="KW-1185">Reference proteome</keyword>
<name>A0ABZ3C7P9_9ACTN</name>
<accession>A0ABZ3C7P9</accession>
<evidence type="ECO:0000256" key="1">
    <source>
        <dbReference type="SAM" id="SignalP"/>
    </source>
</evidence>
<dbReference type="RefSeq" id="WP_342372713.1">
    <property type="nucleotide sequence ID" value="NZ_CP115965.1"/>
</dbReference>
<evidence type="ECO:0000313" key="3">
    <source>
        <dbReference type="Proteomes" id="UP001434337"/>
    </source>
</evidence>
<keyword evidence="1" id="KW-0732">Signal</keyword>
<sequence length="112" mass="11909">MNRTLKTMIATFATLSLTLGVGVSTAVADGRSLPGVTCSSASATTSSRTLTGRSYVVTQSVQGFGGWYSQSWDVNYLSGPFVQTKNWGFRQILGGQVVTPLNITIHAVESRC</sequence>
<feature type="signal peptide" evidence="1">
    <location>
        <begin position="1"/>
        <end position="28"/>
    </location>
</feature>